<evidence type="ECO:0000256" key="1">
    <source>
        <dbReference type="ARBA" id="ARBA00004193"/>
    </source>
</evidence>
<dbReference type="Pfam" id="PF00069">
    <property type="entry name" value="Pkinase"/>
    <property type="match status" value="1"/>
</dbReference>
<evidence type="ECO:0000256" key="4">
    <source>
        <dbReference type="ARBA" id="ARBA00022475"/>
    </source>
</evidence>
<evidence type="ECO:0000256" key="9">
    <source>
        <dbReference type="ARBA" id="ARBA00022840"/>
    </source>
</evidence>
<comment type="similarity">
    <text evidence="2">Belongs to the protein kinase superfamily. Ser/Thr protein kinase family.</text>
</comment>
<dbReference type="GO" id="GO:0005886">
    <property type="term" value="C:plasma membrane"/>
    <property type="evidence" value="ECO:0007669"/>
    <property type="project" value="UniProtKB-SubCell"/>
</dbReference>
<evidence type="ECO:0000256" key="5">
    <source>
        <dbReference type="ARBA" id="ARBA00022527"/>
    </source>
</evidence>
<evidence type="ECO:0000256" key="7">
    <source>
        <dbReference type="ARBA" id="ARBA00022741"/>
    </source>
</evidence>
<feature type="domain" description="Protein kinase" evidence="16">
    <location>
        <begin position="76"/>
        <end position="358"/>
    </location>
</feature>
<dbReference type="GO" id="GO:0004674">
    <property type="term" value="F:protein serine/threonine kinase activity"/>
    <property type="evidence" value="ECO:0007669"/>
    <property type="project" value="UniProtKB-KW"/>
</dbReference>
<gene>
    <name evidence="17" type="ORF">CFOL_v3_24177</name>
</gene>
<evidence type="ECO:0000256" key="15">
    <source>
        <dbReference type="PROSITE-ProRule" id="PRU10141"/>
    </source>
</evidence>
<dbReference type="SUPFAM" id="SSF56112">
    <property type="entry name" value="Protein kinase-like (PK-like)"/>
    <property type="match status" value="1"/>
</dbReference>
<comment type="caution">
    <text evidence="17">The sequence shown here is derived from an EMBL/GenBank/DDBJ whole genome shotgun (WGS) entry which is preliminary data.</text>
</comment>
<dbReference type="EMBL" id="BDDD01002242">
    <property type="protein sequence ID" value="GAV80717.1"/>
    <property type="molecule type" value="Genomic_DNA"/>
</dbReference>
<evidence type="ECO:0000256" key="11">
    <source>
        <dbReference type="ARBA" id="ARBA00023139"/>
    </source>
</evidence>
<organism evidence="17 18">
    <name type="scientific">Cephalotus follicularis</name>
    <name type="common">Albany pitcher plant</name>
    <dbReference type="NCBI Taxonomy" id="3775"/>
    <lineage>
        <taxon>Eukaryota</taxon>
        <taxon>Viridiplantae</taxon>
        <taxon>Streptophyta</taxon>
        <taxon>Embryophyta</taxon>
        <taxon>Tracheophyta</taxon>
        <taxon>Spermatophyta</taxon>
        <taxon>Magnoliopsida</taxon>
        <taxon>eudicotyledons</taxon>
        <taxon>Gunneridae</taxon>
        <taxon>Pentapetalae</taxon>
        <taxon>rosids</taxon>
        <taxon>fabids</taxon>
        <taxon>Oxalidales</taxon>
        <taxon>Cephalotaceae</taxon>
        <taxon>Cephalotus</taxon>
    </lineage>
</organism>
<evidence type="ECO:0000256" key="14">
    <source>
        <dbReference type="ARBA" id="ARBA00048679"/>
    </source>
</evidence>
<dbReference type="InterPro" id="IPR000719">
    <property type="entry name" value="Prot_kinase_dom"/>
</dbReference>
<dbReference type="AlphaFoldDB" id="A0A1Q3CKF8"/>
<dbReference type="Gene3D" id="3.30.200.20">
    <property type="entry name" value="Phosphorylase Kinase, domain 1"/>
    <property type="match status" value="1"/>
</dbReference>
<evidence type="ECO:0000256" key="10">
    <source>
        <dbReference type="ARBA" id="ARBA00023136"/>
    </source>
</evidence>
<dbReference type="PANTHER" id="PTHR47985:SF4">
    <property type="entry name" value="SERINE_THREONINE-PROTEIN KINASE PBL27"/>
    <property type="match status" value="1"/>
</dbReference>
<dbReference type="InterPro" id="IPR011009">
    <property type="entry name" value="Kinase-like_dom_sf"/>
</dbReference>
<dbReference type="Gene3D" id="1.10.510.10">
    <property type="entry name" value="Transferase(Phosphotransferase) domain 1"/>
    <property type="match status" value="1"/>
</dbReference>
<keyword evidence="18" id="KW-1185">Reference proteome</keyword>
<keyword evidence="12" id="KW-0449">Lipoprotein</keyword>
<keyword evidence="5" id="KW-0723">Serine/threonine-protein kinase</keyword>
<comment type="subcellular location">
    <subcellularLocation>
        <location evidence="1">Cell membrane</location>
        <topology evidence="1">Lipid-anchor</topology>
    </subcellularLocation>
</comment>
<dbReference type="STRING" id="3775.A0A1Q3CKF8"/>
<comment type="catalytic activity">
    <reaction evidence="13">
        <text>L-threonyl-[protein] + ATP = O-phospho-L-threonyl-[protein] + ADP + H(+)</text>
        <dbReference type="Rhea" id="RHEA:46608"/>
        <dbReference type="Rhea" id="RHEA-COMP:11060"/>
        <dbReference type="Rhea" id="RHEA-COMP:11605"/>
        <dbReference type="ChEBI" id="CHEBI:15378"/>
        <dbReference type="ChEBI" id="CHEBI:30013"/>
        <dbReference type="ChEBI" id="CHEBI:30616"/>
        <dbReference type="ChEBI" id="CHEBI:61977"/>
        <dbReference type="ChEBI" id="CHEBI:456216"/>
        <dbReference type="EC" id="2.7.11.1"/>
    </reaction>
</comment>
<keyword evidence="7 15" id="KW-0547">Nucleotide-binding</keyword>
<keyword evidence="4" id="KW-1003">Cell membrane</keyword>
<sequence length="419" mass="46820">MGHCSCFGLWGWRETKAKNHDDKYAKKKSKSQLSSVCSKVNSEPTLPSSAPIVEPNAENEGKTFTYRELATATNNFGAESFLGQGGFGRVFKGQIKNSQDVAVKQLDLTGLQGDREFLVEVLMLSLLRHPNLVKLFGYCAEGEQRLLVYEYMPLGSLEDHLHDLTPDQEPLDWNTRMMIAAGAAKGLEHLHNEANPPVIFRDFKSSNILLDDGFRPKLSDFGLAKFGPTGDKSHISTRIMGTRGYCAPDYANTGKLTVKSDIFSFGVVLLELITGQKAVDSSRGHENQYLVTWAISKYKDCKNIKEIADPLLRGQFSESTLKKALEVAFLCVQRKSNCRPCISDVVLAMNYLTSHPYNPIESTNLMAKDPQMGDSPTGTKRILHKDLDRERAVAEAKMWGETWRERKQMQQCSADGVNR</sequence>
<proteinExistence type="inferred from homology"/>
<dbReference type="PROSITE" id="PS50011">
    <property type="entry name" value="PROTEIN_KINASE_DOM"/>
    <property type="match status" value="1"/>
</dbReference>
<accession>A0A1Q3CKF8</accession>
<keyword evidence="11" id="KW-0564">Palmitate</keyword>
<keyword evidence="10" id="KW-0472">Membrane</keyword>
<evidence type="ECO:0000256" key="13">
    <source>
        <dbReference type="ARBA" id="ARBA00047899"/>
    </source>
</evidence>
<dbReference type="FunFam" id="3.30.200.20:FF:000244">
    <property type="entry name" value="Serine/threonine-protein kinase CDL1-like"/>
    <property type="match status" value="1"/>
</dbReference>
<dbReference type="FunFam" id="1.10.510.10:FF:000032">
    <property type="entry name" value="Serine/threonine-protein kinase PBS1"/>
    <property type="match status" value="1"/>
</dbReference>
<dbReference type="CDD" id="cd14066">
    <property type="entry name" value="STKc_IRAK"/>
    <property type="match status" value="1"/>
</dbReference>
<evidence type="ECO:0000313" key="17">
    <source>
        <dbReference type="EMBL" id="GAV80717.1"/>
    </source>
</evidence>
<dbReference type="InParanoid" id="A0A1Q3CKF8"/>
<evidence type="ECO:0000256" key="6">
    <source>
        <dbReference type="ARBA" id="ARBA00022679"/>
    </source>
</evidence>
<evidence type="ECO:0000259" key="16">
    <source>
        <dbReference type="PROSITE" id="PS50011"/>
    </source>
</evidence>
<comment type="catalytic activity">
    <reaction evidence="14">
        <text>L-seryl-[protein] + ATP = O-phospho-L-seryl-[protein] + ADP + H(+)</text>
        <dbReference type="Rhea" id="RHEA:17989"/>
        <dbReference type="Rhea" id="RHEA-COMP:9863"/>
        <dbReference type="Rhea" id="RHEA-COMP:11604"/>
        <dbReference type="ChEBI" id="CHEBI:15378"/>
        <dbReference type="ChEBI" id="CHEBI:29999"/>
        <dbReference type="ChEBI" id="CHEBI:30616"/>
        <dbReference type="ChEBI" id="CHEBI:83421"/>
        <dbReference type="ChEBI" id="CHEBI:456216"/>
        <dbReference type="EC" id="2.7.11.1"/>
    </reaction>
</comment>
<evidence type="ECO:0000256" key="12">
    <source>
        <dbReference type="ARBA" id="ARBA00023288"/>
    </source>
</evidence>
<evidence type="ECO:0000313" key="18">
    <source>
        <dbReference type="Proteomes" id="UP000187406"/>
    </source>
</evidence>
<feature type="binding site" evidence="15">
    <location>
        <position position="104"/>
    </location>
    <ligand>
        <name>ATP</name>
        <dbReference type="ChEBI" id="CHEBI:30616"/>
    </ligand>
</feature>
<dbReference type="PROSITE" id="PS00107">
    <property type="entry name" value="PROTEIN_KINASE_ATP"/>
    <property type="match status" value="1"/>
</dbReference>
<evidence type="ECO:0000256" key="2">
    <source>
        <dbReference type="ARBA" id="ARBA00008684"/>
    </source>
</evidence>
<keyword evidence="6" id="KW-0808">Transferase</keyword>
<name>A0A1Q3CKF8_CEPFO</name>
<dbReference type="Proteomes" id="UP000187406">
    <property type="component" value="Unassembled WGS sequence"/>
</dbReference>
<keyword evidence="8 17" id="KW-0418">Kinase</keyword>
<evidence type="ECO:0000256" key="3">
    <source>
        <dbReference type="ARBA" id="ARBA00012513"/>
    </source>
</evidence>
<evidence type="ECO:0000256" key="8">
    <source>
        <dbReference type="ARBA" id="ARBA00022777"/>
    </source>
</evidence>
<dbReference type="PANTHER" id="PTHR47985">
    <property type="entry name" value="OS07G0668900 PROTEIN"/>
    <property type="match status" value="1"/>
</dbReference>
<dbReference type="InterPro" id="IPR017441">
    <property type="entry name" value="Protein_kinase_ATP_BS"/>
</dbReference>
<protein>
    <recommendedName>
        <fullName evidence="3">non-specific serine/threonine protein kinase</fullName>
        <ecNumber evidence="3">2.7.11.1</ecNumber>
    </recommendedName>
</protein>
<dbReference type="EC" id="2.7.11.1" evidence="3"/>
<dbReference type="GO" id="GO:0005524">
    <property type="term" value="F:ATP binding"/>
    <property type="evidence" value="ECO:0007669"/>
    <property type="project" value="UniProtKB-UniRule"/>
</dbReference>
<reference evidence="18" key="1">
    <citation type="submission" date="2016-04" db="EMBL/GenBank/DDBJ databases">
        <title>Cephalotus genome sequencing.</title>
        <authorList>
            <person name="Fukushima K."/>
            <person name="Hasebe M."/>
            <person name="Fang X."/>
        </authorList>
    </citation>
    <scope>NUCLEOTIDE SEQUENCE [LARGE SCALE GENOMIC DNA]</scope>
    <source>
        <strain evidence="18">cv. St1</strain>
    </source>
</reference>
<keyword evidence="9 15" id="KW-0067">ATP-binding</keyword>
<dbReference type="OrthoDB" id="4062651at2759"/>